<reference evidence="2" key="1">
    <citation type="submission" date="2021-03" db="EMBL/GenBank/DDBJ databases">
        <title>Evolutionary innovations through gain and loss of genes in the ectomycorrhizal Boletales.</title>
        <authorList>
            <person name="Wu G."/>
            <person name="Miyauchi S."/>
            <person name="Morin E."/>
            <person name="Yang Z.-L."/>
            <person name="Xu J."/>
            <person name="Martin F.M."/>
        </authorList>
    </citation>
    <scope>NUCLEOTIDE SEQUENCE</scope>
    <source>
        <strain evidence="2">BR01</strain>
    </source>
</reference>
<feature type="compositionally biased region" description="Basic residues" evidence="1">
    <location>
        <begin position="692"/>
        <end position="703"/>
    </location>
</feature>
<dbReference type="OrthoDB" id="3235041at2759"/>
<dbReference type="EMBL" id="JAGFBS010000008">
    <property type="protein sequence ID" value="KAG6377671.1"/>
    <property type="molecule type" value="Genomic_DNA"/>
</dbReference>
<feature type="compositionally biased region" description="Basic and acidic residues" evidence="1">
    <location>
        <begin position="642"/>
        <end position="691"/>
    </location>
</feature>
<feature type="region of interest" description="Disordered" evidence="1">
    <location>
        <begin position="410"/>
        <end position="494"/>
    </location>
</feature>
<protein>
    <submittedName>
        <fullName evidence="2">Uncharacterized protein</fullName>
    </submittedName>
</protein>
<accession>A0A8I3AA81</accession>
<name>A0A8I3AA81_9AGAM</name>
<sequence>MADWSVVFAETLEEYLVLYMDARGDLDERAAVLKHCRDAITQSPKVEKDSIQLPTPLHLAIRKEFLSYLAEDDQAEEEAAMKAIEDQRNKKLTPDEHASTAKPTKAGDYHKLWDPFCTAQWIFKEEANQIDEQSRDKSDKKNFGAHTKALREWWNTLDVERKEEASRVAGSWNAQGAPPEKQAAKKNLRNDTTEFVDTLRQSMGVHAVVLLAYKSGDDMKTTIIEANPPMGRNKPFSMFSDGLKKWAKDGGEYLAEYVFDEEKSESEDEDGDNDTTPVVKVDVNGNLLLPQAKSHCLKAGQDVVCEIFRKAYIKITTRAKVAVPWLLLSKTPTEYIDPACIPPGFCITDPSKFTKIAIAALWSHWQQREKQNLPILSFIKARREDLPGRQAPLEFHPALKRDYVEIDPAKTTEEEDVENNPTKAAVEDIDINRMEASGKDGAPADDPSVEDLAGKRKATSPIPDTSSGPSAKRPRRSLDDQPMVPEDTSPAANQLVRGTFLGSLSTDPADLELFSALHALPRLPSGWPKSRANLPRWASWRWAKKYLPAEVHANSDVFHVALGMLRRTKFTDAGGGTPVVLGLGLLLQECWRAVEVEPNAPGFPDFLVNSSLGHKRAEDVVSIIRQIIGDLPSPNVQVTEDGANHEADLGSIEDAKGKDGGVEVVKEGEDGGGKEKEGPEAESSKAEEKQGKKIIPKKKKGKKTIAPPDSPELKSKRQRKPSKRVLGET</sequence>
<dbReference type="Proteomes" id="UP000683000">
    <property type="component" value="Unassembled WGS sequence"/>
</dbReference>
<proteinExistence type="predicted"/>
<comment type="caution">
    <text evidence="2">The sequence shown here is derived from an EMBL/GenBank/DDBJ whole genome shotgun (WGS) entry which is preliminary data.</text>
</comment>
<evidence type="ECO:0000313" key="2">
    <source>
        <dbReference type="EMBL" id="KAG6377671.1"/>
    </source>
</evidence>
<feature type="region of interest" description="Disordered" evidence="1">
    <location>
        <begin position="167"/>
        <end position="189"/>
    </location>
</feature>
<evidence type="ECO:0000313" key="3">
    <source>
        <dbReference type="Proteomes" id="UP000683000"/>
    </source>
</evidence>
<keyword evidence="3" id="KW-1185">Reference proteome</keyword>
<dbReference type="AlphaFoldDB" id="A0A8I3AA81"/>
<gene>
    <name evidence="2" type="ORF">JVT61DRAFT_14437</name>
</gene>
<evidence type="ECO:0000256" key="1">
    <source>
        <dbReference type="SAM" id="MobiDB-lite"/>
    </source>
</evidence>
<feature type="region of interest" description="Disordered" evidence="1">
    <location>
        <begin position="634"/>
        <end position="729"/>
    </location>
</feature>
<organism evidence="2 3">
    <name type="scientific">Boletus reticuloceps</name>
    <dbReference type="NCBI Taxonomy" id="495285"/>
    <lineage>
        <taxon>Eukaryota</taxon>
        <taxon>Fungi</taxon>
        <taxon>Dikarya</taxon>
        <taxon>Basidiomycota</taxon>
        <taxon>Agaricomycotina</taxon>
        <taxon>Agaricomycetes</taxon>
        <taxon>Agaricomycetidae</taxon>
        <taxon>Boletales</taxon>
        <taxon>Boletineae</taxon>
        <taxon>Boletaceae</taxon>
        <taxon>Boletoideae</taxon>
        <taxon>Boletus</taxon>
    </lineage>
</organism>